<accession>A0A0G4MU14</accession>
<proteinExistence type="predicted"/>
<dbReference type="Proteomes" id="UP000044602">
    <property type="component" value="Unassembled WGS sequence"/>
</dbReference>
<keyword evidence="2" id="KW-1185">Reference proteome</keyword>
<dbReference type="AlphaFoldDB" id="A0A0G4MU14"/>
<reference evidence="1 2" key="1">
    <citation type="submission" date="2015-05" db="EMBL/GenBank/DDBJ databases">
        <authorList>
            <person name="Wang D.B."/>
            <person name="Wang M."/>
        </authorList>
    </citation>
    <scope>NUCLEOTIDE SEQUENCE [LARGE SCALE GENOMIC DNA]</scope>
    <source>
        <strain evidence="1">VL1</strain>
    </source>
</reference>
<feature type="non-terminal residue" evidence="1">
    <location>
        <position position="38"/>
    </location>
</feature>
<organism evidence="1 2">
    <name type="scientific">Verticillium longisporum</name>
    <name type="common">Verticillium dahliae var. longisporum</name>
    <dbReference type="NCBI Taxonomy" id="100787"/>
    <lineage>
        <taxon>Eukaryota</taxon>
        <taxon>Fungi</taxon>
        <taxon>Dikarya</taxon>
        <taxon>Ascomycota</taxon>
        <taxon>Pezizomycotina</taxon>
        <taxon>Sordariomycetes</taxon>
        <taxon>Hypocreomycetidae</taxon>
        <taxon>Glomerellales</taxon>
        <taxon>Plectosphaerellaceae</taxon>
        <taxon>Verticillium</taxon>
    </lineage>
</organism>
<evidence type="ECO:0000313" key="1">
    <source>
        <dbReference type="EMBL" id="CRK37485.1"/>
    </source>
</evidence>
<evidence type="ECO:0000313" key="2">
    <source>
        <dbReference type="Proteomes" id="UP000044602"/>
    </source>
</evidence>
<dbReference type="EMBL" id="CVQH01024749">
    <property type="protein sequence ID" value="CRK37485.1"/>
    <property type="molecule type" value="Genomic_DNA"/>
</dbReference>
<name>A0A0G4MU14_VERLO</name>
<gene>
    <name evidence="1" type="ORF">BN1708_001506</name>
</gene>
<sequence length="38" mass="4115">MQGINLPKAATVPKLNASEPTLSQTLYLKDPRLLCDSS</sequence>
<protein>
    <submittedName>
        <fullName evidence="1">Uncharacterized protein</fullName>
    </submittedName>
</protein>